<dbReference type="EMBL" id="CM039432">
    <property type="protein sequence ID" value="KAI4332679.1"/>
    <property type="molecule type" value="Genomic_DNA"/>
</dbReference>
<dbReference type="Proteomes" id="UP000828941">
    <property type="component" value="Chromosome 7"/>
</dbReference>
<evidence type="ECO:0000313" key="2">
    <source>
        <dbReference type="Proteomes" id="UP000828941"/>
    </source>
</evidence>
<name>A0ACB9NA75_BAUVA</name>
<evidence type="ECO:0000313" key="1">
    <source>
        <dbReference type="EMBL" id="KAI4332679.1"/>
    </source>
</evidence>
<comment type="caution">
    <text evidence="1">The sequence shown here is derived from an EMBL/GenBank/DDBJ whole genome shotgun (WGS) entry which is preliminary data.</text>
</comment>
<accession>A0ACB9NA75</accession>
<organism evidence="1 2">
    <name type="scientific">Bauhinia variegata</name>
    <name type="common">Purple orchid tree</name>
    <name type="synonym">Phanera variegata</name>
    <dbReference type="NCBI Taxonomy" id="167791"/>
    <lineage>
        <taxon>Eukaryota</taxon>
        <taxon>Viridiplantae</taxon>
        <taxon>Streptophyta</taxon>
        <taxon>Embryophyta</taxon>
        <taxon>Tracheophyta</taxon>
        <taxon>Spermatophyta</taxon>
        <taxon>Magnoliopsida</taxon>
        <taxon>eudicotyledons</taxon>
        <taxon>Gunneridae</taxon>
        <taxon>Pentapetalae</taxon>
        <taxon>rosids</taxon>
        <taxon>fabids</taxon>
        <taxon>Fabales</taxon>
        <taxon>Fabaceae</taxon>
        <taxon>Cercidoideae</taxon>
        <taxon>Cercideae</taxon>
        <taxon>Bauhiniinae</taxon>
        <taxon>Bauhinia</taxon>
    </lineage>
</organism>
<reference evidence="1 2" key="1">
    <citation type="journal article" date="2022" name="DNA Res.">
        <title>Chromosomal-level genome assembly of the orchid tree Bauhinia variegata (Leguminosae; Cercidoideae) supports the allotetraploid origin hypothesis of Bauhinia.</title>
        <authorList>
            <person name="Zhong Y."/>
            <person name="Chen Y."/>
            <person name="Zheng D."/>
            <person name="Pang J."/>
            <person name="Liu Y."/>
            <person name="Luo S."/>
            <person name="Meng S."/>
            <person name="Qian L."/>
            <person name="Wei D."/>
            <person name="Dai S."/>
            <person name="Zhou R."/>
        </authorList>
    </citation>
    <scope>NUCLEOTIDE SEQUENCE [LARGE SCALE GENOMIC DNA]</scope>
    <source>
        <strain evidence="1">BV-YZ2020</strain>
    </source>
</reference>
<protein>
    <submittedName>
        <fullName evidence="1">Uncharacterized protein</fullName>
    </submittedName>
</protein>
<sequence>MTKSSRELNINDLPDELLEEILCHLECPSAVRCKSVGKRWYALISHPNFIRSLINRHHRLSQMQKEHNSQVPFSPAEPLINPKAPTLEAEAITRRFFAGFLKDYYVLGESNAWLRCNKRCNTSNIYICNPVTNYWLKLPPAPSSPARNLGFGFLSDPYYYIDGETLVVTLNAECSFVVVRFVGLEFRRESPIMEVFSSSTGRWRNLSLSRLPIKFPIKSRRAVAFDGKLHFWGFDRILRFDPFKNSETCITSHCNFIDFPEDCISPRELLITPSGVHWGFFKFYCKKQFFGNSRKKHCACWKRKMSKRLRRASRKQTQSYPELISLHCSVPLLQSTRSL</sequence>
<gene>
    <name evidence="1" type="ORF">L6164_017569</name>
</gene>
<keyword evidence="2" id="KW-1185">Reference proteome</keyword>
<proteinExistence type="predicted"/>